<protein>
    <recommendedName>
        <fullName evidence="8">Cytidylate kinase</fullName>
        <shortName evidence="8">CK</shortName>
        <ecNumber evidence="8">2.7.4.25</ecNumber>
    </recommendedName>
    <alternativeName>
        <fullName evidence="8">Cytidine monophosphate kinase</fullName>
        <shortName evidence="8">CMP kinase</shortName>
    </alternativeName>
</protein>
<feature type="domain" description="Cytidylate kinase" evidence="9">
    <location>
        <begin position="14"/>
        <end position="227"/>
    </location>
</feature>
<reference evidence="10 11" key="1">
    <citation type="submission" date="2013-06" db="EMBL/GenBank/DDBJ databases">
        <authorList>
            <person name="Weinstock G."/>
            <person name="Sodergren E."/>
            <person name="Lobos E.A."/>
            <person name="Fulton L."/>
            <person name="Fulton R."/>
            <person name="Courtney L."/>
            <person name="Fronick C."/>
            <person name="O'Laughlin M."/>
            <person name="Godfrey J."/>
            <person name="Wilson R.M."/>
            <person name="Miner T."/>
            <person name="Farmer C."/>
            <person name="Delehaunty K."/>
            <person name="Cordes M."/>
            <person name="Minx P."/>
            <person name="Tomlinson C."/>
            <person name="Chen J."/>
            <person name="Wollam A."/>
            <person name="Pepin K.H."/>
            <person name="Bhonagiri V."/>
            <person name="Zhang X."/>
            <person name="Warren W."/>
            <person name="Mitreva M."/>
            <person name="Mardis E.R."/>
            <person name="Wilson R.K."/>
        </authorList>
    </citation>
    <scope>NUCLEOTIDE SEQUENCE [LARGE SCALE GENOMIC DNA]</scope>
    <source>
        <strain evidence="10 11">ATCC 29099</strain>
    </source>
</reference>
<keyword evidence="5 8" id="KW-0067">ATP-binding</keyword>
<evidence type="ECO:0000256" key="1">
    <source>
        <dbReference type="ARBA" id="ARBA00009427"/>
    </source>
</evidence>
<comment type="caution">
    <text evidence="10">The sequence shown here is derived from an EMBL/GenBank/DDBJ whole genome shotgun (WGS) entry which is preliminary data.</text>
</comment>
<dbReference type="HOGENOM" id="CLU_079959_0_2_9"/>
<evidence type="ECO:0000256" key="8">
    <source>
        <dbReference type="HAMAP-Rule" id="MF_00238"/>
    </source>
</evidence>
<keyword evidence="8" id="KW-0963">Cytoplasm</keyword>
<comment type="subcellular location">
    <subcellularLocation>
        <location evidence="8">Cytoplasm</location>
    </subcellularLocation>
</comment>
<dbReference type="InterPro" id="IPR003136">
    <property type="entry name" value="Cytidylate_kin"/>
</dbReference>
<organism evidence="10 11">
    <name type="scientific">Eubacterium ramulus ATCC 29099</name>
    <dbReference type="NCBI Taxonomy" id="1256908"/>
    <lineage>
        <taxon>Bacteria</taxon>
        <taxon>Bacillati</taxon>
        <taxon>Bacillota</taxon>
        <taxon>Clostridia</taxon>
        <taxon>Eubacteriales</taxon>
        <taxon>Eubacteriaceae</taxon>
        <taxon>Eubacterium</taxon>
    </lineage>
</organism>
<dbReference type="GO" id="GO:0036430">
    <property type="term" value="F:CMP kinase activity"/>
    <property type="evidence" value="ECO:0007669"/>
    <property type="project" value="RHEA"/>
</dbReference>
<evidence type="ECO:0000256" key="4">
    <source>
        <dbReference type="ARBA" id="ARBA00022777"/>
    </source>
</evidence>
<keyword evidence="3 8" id="KW-0547">Nucleotide-binding</keyword>
<dbReference type="EC" id="2.7.4.25" evidence="8"/>
<dbReference type="AlphaFoldDB" id="U2RCK3"/>
<dbReference type="GO" id="GO:0005829">
    <property type="term" value="C:cytosol"/>
    <property type="evidence" value="ECO:0007669"/>
    <property type="project" value="TreeGrafter"/>
</dbReference>
<dbReference type="CDD" id="cd02020">
    <property type="entry name" value="CMPK"/>
    <property type="match status" value="1"/>
</dbReference>
<accession>U2RCK3</accession>
<evidence type="ECO:0000256" key="2">
    <source>
        <dbReference type="ARBA" id="ARBA00022679"/>
    </source>
</evidence>
<evidence type="ECO:0000259" key="9">
    <source>
        <dbReference type="Pfam" id="PF02224"/>
    </source>
</evidence>
<evidence type="ECO:0000256" key="6">
    <source>
        <dbReference type="ARBA" id="ARBA00047615"/>
    </source>
</evidence>
<dbReference type="Pfam" id="PF02224">
    <property type="entry name" value="Cytidylate_kin"/>
    <property type="match status" value="1"/>
</dbReference>
<dbReference type="PANTHER" id="PTHR21299">
    <property type="entry name" value="CYTIDYLATE KINASE/PANTOATE-BETA-ALANINE LIGASE"/>
    <property type="match status" value="1"/>
</dbReference>
<dbReference type="GO" id="GO:0015949">
    <property type="term" value="P:nucleobase-containing small molecule interconversion"/>
    <property type="evidence" value="ECO:0007669"/>
    <property type="project" value="TreeGrafter"/>
</dbReference>
<dbReference type="HAMAP" id="MF_00238">
    <property type="entry name" value="Cytidyl_kinase_type1"/>
    <property type="match status" value="1"/>
</dbReference>
<comment type="similarity">
    <text evidence="1 8">Belongs to the cytidylate kinase family. Type 1 subfamily.</text>
</comment>
<name>U2RCK3_EUBRA</name>
<keyword evidence="11" id="KW-1185">Reference proteome</keyword>
<dbReference type="SUPFAM" id="SSF52540">
    <property type="entry name" value="P-loop containing nucleoside triphosphate hydrolases"/>
    <property type="match status" value="1"/>
</dbReference>
<dbReference type="NCBIfam" id="TIGR00017">
    <property type="entry name" value="cmk"/>
    <property type="match status" value="1"/>
</dbReference>
<feature type="binding site" evidence="8">
    <location>
        <begin position="18"/>
        <end position="26"/>
    </location>
    <ligand>
        <name>ATP</name>
        <dbReference type="ChEBI" id="CHEBI:30616"/>
    </ligand>
</feature>
<comment type="catalytic activity">
    <reaction evidence="7 8">
        <text>CMP + ATP = CDP + ADP</text>
        <dbReference type="Rhea" id="RHEA:11600"/>
        <dbReference type="ChEBI" id="CHEBI:30616"/>
        <dbReference type="ChEBI" id="CHEBI:58069"/>
        <dbReference type="ChEBI" id="CHEBI:60377"/>
        <dbReference type="ChEBI" id="CHEBI:456216"/>
        <dbReference type="EC" id="2.7.4.25"/>
    </reaction>
</comment>
<sequence>MIDERGWKQMSFNIAIDGPAGAGKSTIAKKLAKKISFVYVDTGAMYRAMGYYFLQHGIRAEEEKKIREACENISVTLAYEGGVQKVLLNGEDISDQIRQEEVGNMASATSGYGFVRAKLLSLQQDMAAQYDVIMDGRDIGTCVLPNAQLKIFLTASVQVRAKRRYDELVEKGECCDLAEIEKDISERDYRDMHREIAPLKAAEDAVMLDSSELNIDEVVEAIYEYAKKAGLEA</sequence>
<keyword evidence="2 8" id="KW-0808">Transferase</keyword>
<dbReference type="GO" id="GO:0006220">
    <property type="term" value="P:pyrimidine nucleotide metabolic process"/>
    <property type="evidence" value="ECO:0007669"/>
    <property type="project" value="UniProtKB-UniRule"/>
</dbReference>
<keyword evidence="4 8" id="KW-0418">Kinase</keyword>
<dbReference type="Proteomes" id="UP000016608">
    <property type="component" value="Unassembled WGS sequence"/>
</dbReference>
<proteinExistence type="inferred from homology"/>
<dbReference type="GO" id="GO:0005524">
    <property type="term" value="F:ATP binding"/>
    <property type="evidence" value="ECO:0007669"/>
    <property type="project" value="UniProtKB-UniRule"/>
</dbReference>
<dbReference type="GO" id="GO:0036431">
    <property type="term" value="F:dCMP kinase activity"/>
    <property type="evidence" value="ECO:0007669"/>
    <property type="project" value="InterPro"/>
</dbReference>
<gene>
    <name evidence="8" type="primary">cmk</name>
    <name evidence="10" type="ORF">HMPREF0373_00370</name>
</gene>
<evidence type="ECO:0000256" key="7">
    <source>
        <dbReference type="ARBA" id="ARBA00048478"/>
    </source>
</evidence>
<evidence type="ECO:0000313" key="11">
    <source>
        <dbReference type="Proteomes" id="UP000016608"/>
    </source>
</evidence>
<evidence type="ECO:0000256" key="3">
    <source>
        <dbReference type="ARBA" id="ARBA00022741"/>
    </source>
</evidence>
<dbReference type="eggNOG" id="COG0283">
    <property type="taxonomic scope" value="Bacteria"/>
</dbReference>
<evidence type="ECO:0000313" key="10">
    <source>
        <dbReference type="EMBL" id="ERK51323.1"/>
    </source>
</evidence>
<comment type="catalytic activity">
    <reaction evidence="6 8">
        <text>dCMP + ATP = dCDP + ADP</text>
        <dbReference type="Rhea" id="RHEA:25094"/>
        <dbReference type="ChEBI" id="CHEBI:30616"/>
        <dbReference type="ChEBI" id="CHEBI:57566"/>
        <dbReference type="ChEBI" id="CHEBI:58593"/>
        <dbReference type="ChEBI" id="CHEBI:456216"/>
        <dbReference type="EC" id="2.7.4.25"/>
    </reaction>
</comment>
<dbReference type="PANTHER" id="PTHR21299:SF2">
    <property type="entry name" value="CYTIDYLATE KINASE"/>
    <property type="match status" value="1"/>
</dbReference>
<dbReference type="InterPro" id="IPR011994">
    <property type="entry name" value="Cytidylate_kinase_dom"/>
</dbReference>
<evidence type="ECO:0000256" key="5">
    <source>
        <dbReference type="ARBA" id="ARBA00022840"/>
    </source>
</evidence>
<dbReference type="Gene3D" id="3.40.50.300">
    <property type="entry name" value="P-loop containing nucleotide triphosphate hydrolases"/>
    <property type="match status" value="1"/>
</dbReference>
<dbReference type="EMBL" id="AWVJ01000029">
    <property type="protein sequence ID" value="ERK51323.1"/>
    <property type="molecule type" value="Genomic_DNA"/>
</dbReference>
<dbReference type="PATRIC" id="fig|1256908.3.peg.330"/>
<dbReference type="InterPro" id="IPR027417">
    <property type="entry name" value="P-loop_NTPase"/>
</dbReference>